<protein>
    <submittedName>
        <fullName evidence="1">Uncharacterized protein</fullName>
    </submittedName>
</protein>
<gene>
    <name evidence="1" type="ORF">PVK06_040399</name>
</gene>
<name>A0ABR0N5M2_GOSAR</name>
<dbReference type="Proteomes" id="UP001358586">
    <property type="component" value="Chromosome 11"/>
</dbReference>
<accession>A0ABR0N5M2</accession>
<keyword evidence="2" id="KW-1185">Reference proteome</keyword>
<comment type="caution">
    <text evidence="1">The sequence shown here is derived from an EMBL/GenBank/DDBJ whole genome shotgun (WGS) entry which is preliminary data.</text>
</comment>
<organism evidence="1 2">
    <name type="scientific">Gossypium arboreum</name>
    <name type="common">Tree cotton</name>
    <name type="synonym">Gossypium nanking</name>
    <dbReference type="NCBI Taxonomy" id="29729"/>
    <lineage>
        <taxon>Eukaryota</taxon>
        <taxon>Viridiplantae</taxon>
        <taxon>Streptophyta</taxon>
        <taxon>Embryophyta</taxon>
        <taxon>Tracheophyta</taxon>
        <taxon>Spermatophyta</taxon>
        <taxon>Magnoliopsida</taxon>
        <taxon>eudicotyledons</taxon>
        <taxon>Gunneridae</taxon>
        <taxon>Pentapetalae</taxon>
        <taxon>rosids</taxon>
        <taxon>malvids</taxon>
        <taxon>Malvales</taxon>
        <taxon>Malvaceae</taxon>
        <taxon>Malvoideae</taxon>
        <taxon>Gossypium</taxon>
    </lineage>
</organism>
<reference evidence="1 2" key="1">
    <citation type="submission" date="2023-03" db="EMBL/GenBank/DDBJ databases">
        <title>WGS of Gossypium arboreum.</title>
        <authorList>
            <person name="Yu D."/>
        </authorList>
    </citation>
    <scope>NUCLEOTIDE SEQUENCE [LARGE SCALE GENOMIC DNA]</scope>
    <source>
        <tissue evidence="1">Leaf</tissue>
    </source>
</reference>
<evidence type="ECO:0000313" key="1">
    <source>
        <dbReference type="EMBL" id="KAK5785781.1"/>
    </source>
</evidence>
<evidence type="ECO:0000313" key="2">
    <source>
        <dbReference type="Proteomes" id="UP001358586"/>
    </source>
</evidence>
<sequence length="202" mass="23279">MKGVKGGIILFLGFQSIRWTSNFLLKLEMAVRLKVTPQWRCSKHIHNFLLFSFVLADSSCHDGRRGAGLAASDRSIVYGVTSGARSQYRTGFHKYYWNLQKTQEGFTFKFEFVAKGSQSQDTSELIISGERKVKKEEFHFKVKAKDVEPNHEKEELHFKLTVTLLVSKYCVNLAHQPRKSVPSNRGHSSLWDRETMSILPWH</sequence>
<proteinExistence type="predicted"/>
<dbReference type="EMBL" id="JARKNE010000011">
    <property type="protein sequence ID" value="KAK5785781.1"/>
    <property type="molecule type" value="Genomic_DNA"/>
</dbReference>